<accession>A0A2V1E0D2</accession>
<dbReference type="AlphaFoldDB" id="A0A2V1E0D2"/>
<keyword evidence="2" id="KW-0812">Transmembrane</keyword>
<organism evidence="3 4">
    <name type="scientific">Periconia macrospinosa</name>
    <dbReference type="NCBI Taxonomy" id="97972"/>
    <lineage>
        <taxon>Eukaryota</taxon>
        <taxon>Fungi</taxon>
        <taxon>Dikarya</taxon>
        <taxon>Ascomycota</taxon>
        <taxon>Pezizomycotina</taxon>
        <taxon>Dothideomycetes</taxon>
        <taxon>Pleosporomycetidae</taxon>
        <taxon>Pleosporales</taxon>
        <taxon>Massarineae</taxon>
        <taxon>Periconiaceae</taxon>
        <taxon>Periconia</taxon>
    </lineage>
</organism>
<reference evidence="3 4" key="1">
    <citation type="journal article" date="2018" name="Sci. Rep.">
        <title>Comparative genomics provides insights into the lifestyle and reveals functional heterogeneity of dark septate endophytic fungi.</title>
        <authorList>
            <person name="Knapp D.G."/>
            <person name="Nemeth J.B."/>
            <person name="Barry K."/>
            <person name="Hainaut M."/>
            <person name="Henrissat B."/>
            <person name="Johnson J."/>
            <person name="Kuo A."/>
            <person name="Lim J.H.P."/>
            <person name="Lipzen A."/>
            <person name="Nolan M."/>
            <person name="Ohm R.A."/>
            <person name="Tamas L."/>
            <person name="Grigoriev I.V."/>
            <person name="Spatafora J.W."/>
            <person name="Nagy L.G."/>
            <person name="Kovacs G.M."/>
        </authorList>
    </citation>
    <scope>NUCLEOTIDE SEQUENCE [LARGE SCALE GENOMIC DNA]</scope>
    <source>
        <strain evidence="3 4">DSE2036</strain>
    </source>
</reference>
<evidence type="ECO:0000313" key="4">
    <source>
        <dbReference type="Proteomes" id="UP000244855"/>
    </source>
</evidence>
<protein>
    <submittedName>
        <fullName evidence="3">Uncharacterized protein</fullName>
    </submittedName>
</protein>
<name>A0A2V1E0D2_9PLEO</name>
<dbReference type="Proteomes" id="UP000244855">
    <property type="component" value="Unassembled WGS sequence"/>
</dbReference>
<sequence length="119" mass="12762">MSYPGRRRTRNRVAKSGKRGTETETSAAPLAHTKTGGWTCPRRALRGPALLPLTASIIMTMVIFGANESNPATAVGRKAGIALEAVGPASRQYIVHLLAHALDPHSTEEFALKTCKQLQ</sequence>
<dbReference type="EMBL" id="KZ805328">
    <property type="protein sequence ID" value="PVI03746.1"/>
    <property type="molecule type" value="Genomic_DNA"/>
</dbReference>
<evidence type="ECO:0000256" key="1">
    <source>
        <dbReference type="SAM" id="MobiDB-lite"/>
    </source>
</evidence>
<evidence type="ECO:0000313" key="3">
    <source>
        <dbReference type="EMBL" id="PVI03746.1"/>
    </source>
</evidence>
<feature type="region of interest" description="Disordered" evidence="1">
    <location>
        <begin position="1"/>
        <end position="35"/>
    </location>
</feature>
<keyword evidence="2" id="KW-0472">Membrane</keyword>
<keyword evidence="4" id="KW-1185">Reference proteome</keyword>
<proteinExistence type="predicted"/>
<gene>
    <name evidence="3" type="ORF">DM02DRAFT_652336</name>
</gene>
<keyword evidence="2" id="KW-1133">Transmembrane helix</keyword>
<feature type="transmembrane region" description="Helical" evidence="2">
    <location>
        <begin position="49"/>
        <end position="66"/>
    </location>
</feature>
<evidence type="ECO:0000256" key="2">
    <source>
        <dbReference type="SAM" id="Phobius"/>
    </source>
</evidence>
<feature type="compositionally biased region" description="Basic residues" evidence="1">
    <location>
        <begin position="1"/>
        <end position="18"/>
    </location>
</feature>